<evidence type="ECO:0000313" key="7">
    <source>
        <dbReference type="Proteomes" id="UP000015347"/>
    </source>
</evidence>
<keyword evidence="4" id="KW-0663">Pyridoxal phosphate</keyword>
<comment type="cofactor">
    <cofactor evidence="1">
        <name>pyridoxal 5'-phosphate</name>
        <dbReference type="ChEBI" id="CHEBI:597326"/>
    </cofactor>
</comment>
<evidence type="ECO:0000259" key="5">
    <source>
        <dbReference type="Pfam" id="PF00155"/>
    </source>
</evidence>
<dbReference type="GO" id="GO:0030170">
    <property type="term" value="F:pyridoxal phosphate binding"/>
    <property type="evidence" value="ECO:0007669"/>
    <property type="project" value="InterPro"/>
</dbReference>
<dbReference type="GO" id="GO:0004069">
    <property type="term" value="F:L-aspartate:2-oxoglutarate aminotransferase activity"/>
    <property type="evidence" value="ECO:0007669"/>
    <property type="project" value="UniProtKB-EC"/>
</dbReference>
<dbReference type="EMBL" id="APVH01000065">
    <property type="protein sequence ID" value="EPX75898.1"/>
    <property type="molecule type" value="Genomic_DNA"/>
</dbReference>
<dbReference type="SUPFAM" id="SSF53383">
    <property type="entry name" value="PLP-dependent transferases"/>
    <property type="match status" value="1"/>
</dbReference>
<dbReference type="CDD" id="cd00609">
    <property type="entry name" value="AAT_like"/>
    <property type="match status" value="1"/>
</dbReference>
<keyword evidence="7" id="KW-1185">Reference proteome</keyword>
<comment type="caution">
    <text evidence="6">The sequence shown here is derived from an EMBL/GenBank/DDBJ whole genome shotgun (WGS) entry which is preliminary data.</text>
</comment>
<dbReference type="InterPro" id="IPR015421">
    <property type="entry name" value="PyrdxlP-dep_Trfase_major"/>
</dbReference>
<evidence type="ECO:0000256" key="4">
    <source>
        <dbReference type="ARBA" id="ARBA00022898"/>
    </source>
</evidence>
<dbReference type="eggNOG" id="COG1167">
    <property type="taxonomic scope" value="Bacteria"/>
</dbReference>
<protein>
    <submittedName>
        <fullName evidence="6">Aspartate aminotransferase (AspB-4)</fullName>
        <ecNumber evidence="6">2.6.1.1</ecNumber>
    </submittedName>
</protein>
<accession>S9Q8E3</accession>
<evidence type="ECO:0000256" key="3">
    <source>
        <dbReference type="ARBA" id="ARBA00022679"/>
    </source>
</evidence>
<dbReference type="Gene3D" id="3.90.1150.10">
    <property type="entry name" value="Aspartate Aminotransferase, domain 1"/>
    <property type="match status" value="1"/>
</dbReference>
<dbReference type="RefSeq" id="WP_020043160.1">
    <property type="nucleotide sequence ID" value="NZ_KE557286.1"/>
</dbReference>
<dbReference type="STRING" id="1123237.Salmuc_01001"/>
<dbReference type="Gene3D" id="3.40.640.10">
    <property type="entry name" value="Type I PLP-dependent aspartate aminotransferase-like (Major domain)"/>
    <property type="match status" value="1"/>
</dbReference>
<feature type="domain" description="Aminotransferase class I/classII large" evidence="5">
    <location>
        <begin position="29"/>
        <end position="391"/>
    </location>
</feature>
<dbReference type="PANTHER" id="PTHR42790:SF19">
    <property type="entry name" value="KYNURENINE_ALPHA-AMINOADIPATE AMINOTRANSFERASE, MITOCHONDRIAL"/>
    <property type="match status" value="1"/>
</dbReference>
<dbReference type="Proteomes" id="UP000015347">
    <property type="component" value="Unassembled WGS sequence"/>
</dbReference>
<gene>
    <name evidence="6" type="ORF">Salmuc_01001</name>
</gene>
<dbReference type="AlphaFoldDB" id="S9Q8E3"/>
<evidence type="ECO:0000313" key="6">
    <source>
        <dbReference type="EMBL" id="EPX75898.1"/>
    </source>
</evidence>
<dbReference type="GO" id="GO:1901605">
    <property type="term" value="P:alpha-amino acid metabolic process"/>
    <property type="evidence" value="ECO:0007669"/>
    <property type="project" value="TreeGrafter"/>
</dbReference>
<dbReference type="InterPro" id="IPR015424">
    <property type="entry name" value="PyrdxlP-dep_Trfase"/>
</dbReference>
<dbReference type="InterPro" id="IPR015422">
    <property type="entry name" value="PyrdxlP-dep_Trfase_small"/>
</dbReference>
<reference evidence="7" key="1">
    <citation type="journal article" date="2014" name="Stand. Genomic Sci.">
        <title>Genome sequence of the exopolysaccharide-producing Salipiger mucosus type strain (DSM 16094(T)), a moderately halophilic member of the Roseobacter clade.</title>
        <authorList>
            <person name="Riedel T."/>
            <person name="Spring S."/>
            <person name="Fiebig A."/>
            <person name="Petersen J."/>
            <person name="Kyrpides N.C."/>
            <person name="Goker M."/>
            <person name="Klenk H.P."/>
        </authorList>
    </citation>
    <scope>NUCLEOTIDE SEQUENCE [LARGE SCALE GENOMIC DNA]</scope>
    <source>
        <strain evidence="7">DSM 16094</strain>
    </source>
</reference>
<name>S9Q8E3_9RHOB</name>
<proteinExistence type="predicted"/>
<dbReference type="Pfam" id="PF00155">
    <property type="entry name" value="Aminotran_1_2"/>
    <property type="match status" value="1"/>
</dbReference>
<evidence type="ECO:0000256" key="1">
    <source>
        <dbReference type="ARBA" id="ARBA00001933"/>
    </source>
</evidence>
<dbReference type="PANTHER" id="PTHR42790">
    <property type="entry name" value="AMINOTRANSFERASE"/>
    <property type="match status" value="1"/>
</dbReference>
<keyword evidence="2 6" id="KW-0032">Aminotransferase</keyword>
<dbReference type="InterPro" id="IPR004839">
    <property type="entry name" value="Aminotransferase_I/II_large"/>
</dbReference>
<sequence length="400" mass="43172">MSRRPPFAEWLSQTNDVTRTFLAAGGMADVINLGGGLPEPSTYPAADLARLAHQAVEEHPEDSLNYAPIEGMTALRDLIAKRFSKGPLRVGRGNVLITTGGMQALDLLGKIFADPDSAIAAQSPTYLGALDAWRPRHPVYRPMRLNANDLDAEAALDGARFAYTVPNFSNPTGELVDVTTRRKLVEAARATGTPLVEDDPYGALFYDGPPLPRMLELDAENEGEGEGDYDGPVIYLGSLSKELAPGLRIGWVIAAPEVIGALVLAKQGTDLATSSLSQRIALDALEDGVIERNLPATLDTYRERRSALCAALEAHLSEWFTWEEPVGGMFVWITAKDPRIDTDRLLSAGLDCGVCISPGSVFDPEGTDRRSVRLNFTANPPEVLEKGVERLARAVRGLIA</sequence>
<dbReference type="InterPro" id="IPR050859">
    <property type="entry name" value="Class-I_PLP-dep_aminotransf"/>
</dbReference>
<organism evidence="6 7">
    <name type="scientific">Salipiger mucosus DSM 16094</name>
    <dbReference type="NCBI Taxonomy" id="1123237"/>
    <lineage>
        <taxon>Bacteria</taxon>
        <taxon>Pseudomonadati</taxon>
        <taxon>Pseudomonadota</taxon>
        <taxon>Alphaproteobacteria</taxon>
        <taxon>Rhodobacterales</taxon>
        <taxon>Roseobacteraceae</taxon>
        <taxon>Salipiger</taxon>
    </lineage>
</organism>
<keyword evidence="3 6" id="KW-0808">Transferase</keyword>
<dbReference type="HOGENOM" id="CLU_017584_0_6_5"/>
<dbReference type="EC" id="2.6.1.1" evidence="6"/>
<evidence type="ECO:0000256" key="2">
    <source>
        <dbReference type="ARBA" id="ARBA00022576"/>
    </source>
</evidence>